<sequence>MNLLLDTHLLLWAAAEPNKLSPEAAAMISNESNRLYFRAASTWEVVIKNGLGRPDFHVDPHLLRRGLVDNGYTELAISSLHTLAVSHLPEIHKDPFDRILVAQAETEGFLLLTADDQVARYPGPVRRI</sequence>
<dbReference type="InterPro" id="IPR002716">
    <property type="entry name" value="PIN_dom"/>
</dbReference>
<name>A0ABZ3DZR5_9GAMM</name>
<feature type="domain" description="PIN" evidence="1">
    <location>
        <begin position="4"/>
        <end position="122"/>
    </location>
</feature>
<protein>
    <submittedName>
        <fullName evidence="2">Type II toxin-antitoxin system VapC family toxin</fullName>
    </submittedName>
</protein>
<evidence type="ECO:0000313" key="2">
    <source>
        <dbReference type="EMBL" id="XAF52671.1"/>
    </source>
</evidence>
<dbReference type="SUPFAM" id="SSF88723">
    <property type="entry name" value="PIN domain-like"/>
    <property type="match status" value="1"/>
</dbReference>
<dbReference type="InterPro" id="IPR029060">
    <property type="entry name" value="PIN-like_dom_sf"/>
</dbReference>
<evidence type="ECO:0000313" key="3">
    <source>
        <dbReference type="Proteomes" id="UP001445268"/>
    </source>
</evidence>
<dbReference type="InterPro" id="IPR041705">
    <property type="entry name" value="PIN_Sll0205"/>
</dbReference>
<organism evidence="2 3">
    <name type="scientific">Marinobacter alkaliphilus</name>
    <dbReference type="NCBI Taxonomy" id="254719"/>
    <lineage>
        <taxon>Bacteria</taxon>
        <taxon>Pseudomonadati</taxon>
        <taxon>Pseudomonadota</taxon>
        <taxon>Gammaproteobacteria</taxon>
        <taxon>Pseudomonadales</taxon>
        <taxon>Marinobacteraceae</taxon>
        <taxon>Marinobacter</taxon>
    </lineage>
</organism>
<dbReference type="PANTHER" id="PTHR36173:SF2">
    <property type="entry name" value="RIBONUCLEASE VAPC16"/>
    <property type="match status" value="1"/>
</dbReference>
<proteinExistence type="predicted"/>
<reference evidence="2 3" key="1">
    <citation type="submission" date="2024-04" db="EMBL/GenBank/DDBJ databases">
        <title>Marinobacter sp. SBY-1.</title>
        <authorList>
            <person name="Pan C."/>
        </authorList>
    </citation>
    <scope>NUCLEOTIDE SEQUENCE [LARGE SCALE GENOMIC DNA]</scope>
    <source>
        <strain evidence="2 3">SBY-1</strain>
    </source>
</reference>
<dbReference type="PANTHER" id="PTHR36173">
    <property type="entry name" value="RIBONUCLEASE VAPC16-RELATED"/>
    <property type="match status" value="1"/>
</dbReference>
<dbReference type="CDD" id="cd09872">
    <property type="entry name" value="PIN_Sll0205-like"/>
    <property type="match status" value="1"/>
</dbReference>
<dbReference type="RefSeq" id="WP_342630719.1">
    <property type="nucleotide sequence ID" value="NZ_CP152380.1"/>
</dbReference>
<gene>
    <name evidence="2" type="ORF">AAGT77_12190</name>
</gene>
<dbReference type="EMBL" id="CP152380">
    <property type="protein sequence ID" value="XAF52671.1"/>
    <property type="molecule type" value="Genomic_DNA"/>
</dbReference>
<dbReference type="Proteomes" id="UP001445268">
    <property type="component" value="Chromosome"/>
</dbReference>
<keyword evidence="3" id="KW-1185">Reference proteome</keyword>
<accession>A0ABZ3DZR5</accession>
<dbReference type="InterPro" id="IPR052919">
    <property type="entry name" value="TA_system_RNase"/>
</dbReference>
<dbReference type="Pfam" id="PF01850">
    <property type="entry name" value="PIN"/>
    <property type="match status" value="1"/>
</dbReference>
<evidence type="ECO:0000259" key="1">
    <source>
        <dbReference type="Pfam" id="PF01850"/>
    </source>
</evidence>